<dbReference type="InterPro" id="IPR027795">
    <property type="entry name" value="CASTOR_ACT_dom"/>
</dbReference>
<reference evidence="3 4" key="1">
    <citation type="journal article" date="2013" name="Genome Announc.">
        <title>Draft Genome Sequence of an Alphaproteobacterium, Caenispirillum salinarum AK4(T), Isolated from a Solar Saltern.</title>
        <authorList>
            <person name="Khatri I."/>
            <person name="Singh A."/>
            <person name="Korpole S."/>
            <person name="Pinnaka A.K."/>
            <person name="Subramanian S."/>
        </authorList>
    </citation>
    <scope>NUCLEOTIDE SEQUENCE [LARGE SCALE GENOMIC DNA]</scope>
    <source>
        <strain evidence="3 4">AK4</strain>
    </source>
</reference>
<evidence type="ECO:0000313" key="4">
    <source>
        <dbReference type="Proteomes" id="UP000009881"/>
    </source>
</evidence>
<dbReference type="Proteomes" id="UP000009881">
    <property type="component" value="Unassembled WGS sequence"/>
</dbReference>
<comment type="caution">
    <text evidence="3">The sequence shown here is derived from an EMBL/GenBank/DDBJ whole genome shotgun (WGS) entry which is preliminary data.</text>
</comment>
<dbReference type="InterPro" id="IPR016540">
    <property type="entry name" value="UCP008459"/>
</dbReference>
<dbReference type="Pfam" id="PF21631">
    <property type="entry name" value="A9CJY8-like_N"/>
    <property type="match status" value="1"/>
</dbReference>
<organism evidence="3 4">
    <name type="scientific">Caenispirillum salinarum AK4</name>
    <dbReference type="NCBI Taxonomy" id="1238182"/>
    <lineage>
        <taxon>Bacteria</taxon>
        <taxon>Pseudomonadati</taxon>
        <taxon>Pseudomonadota</taxon>
        <taxon>Alphaproteobacteria</taxon>
        <taxon>Rhodospirillales</taxon>
        <taxon>Novispirillaceae</taxon>
        <taxon>Caenispirillum</taxon>
    </lineage>
</organism>
<dbReference type="RefSeq" id="WP_009541791.1">
    <property type="nucleotide sequence ID" value="NZ_ANHY01000017.1"/>
</dbReference>
<dbReference type="STRING" id="1238182.C882_1135"/>
<dbReference type="PANTHER" id="PTHR31131:SF6">
    <property type="entry name" value="CASTOR ACT DOMAIN-CONTAINING PROTEIN"/>
    <property type="match status" value="1"/>
</dbReference>
<dbReference type="SUPFAM" id="SSF55021">
    <property type="entry name" value="ACT-like"/>
    <property type="match status" value="2"/>
</dbReference>
<dbReference type="PANTHER" id="PTHR31131">
    <property type="entry name" value="CHROMOSOME 1, WHOLE GENOME SHOTGUN SEQUENCE"/>
    <property type="match status" value="1"/>
</dbReference>
<feature type="domain" description="A9CJY8-like N-terminal" evidence="2">
    <location>
        <begin position="13"/>
        <end position="54"/>
    </location>
</feature>
<dbReference type="Pfam" id="PF13840">
    <property type="entry name" value="ACT_7"/>
    <property type="match status" value="1"/>
</dbReference>
<dbReference type="InterPro" id="IPR049447">
    <property type="entry name" value="A9CJY8-like_N"/>
</dbReference>
<dbReference type="AlphaFoldDB" id="K9GTT7"/>
<evidence type="ECO:0000259" key="2">
    <source>
        <dbReference type="Pfam" id="PF21631"/>
    </source>
</evidence>
<dbReference type="InterPro" id="IPR051719">
    <property type="entry name" value="CASTOR_mTORC1"/>
</dbReference>
<name>K9GTT7_9PROT</name>
<keyword evidence="4" id="KW-1185">Reference proteome</keyword>
<dbReference type="EMBL" id="ANHY01000017">
    <property type="protein sequence ID" value="EKV28134.1"/>
    <property type="molecule type" value="Genomic_DNA"/>
</dbReference>
<proteinExistence type="predicted"/>
<dbReference type="PIRSF" id="PIRSF008459">
    <property type="entry name" value="UCP008459"/>
    <property type="match status" value="1"/>
</dbReference>
<feature type="domain" description="CASTOR ACT" evidence="1">
    <location>
        <begin position="64"/>
        <end position="125"/>
    </location>
</feature>
<dbReference type="InterPro" id="IPR045865">
    <property type="entry name" value="ACT-like_dom_sf"/>
</dbReference>
<dbReference type="eggNOG" id="COG3603">
    <property type="taxonomic scope" value="Bacteria"/>
</dbReference>
<protein>
    <submittedName>
        <fullName evidence="3">Uncharacterized protein</fullName>
    </submittedName>
</protein>
<dbReference type="Gene3D" id="3.30.2130.10">
    <property type="entry name" value="VC0802-like"/>
    <property type="match status" value="1"/>
</dbReference>
<evidence type="ECO:0000259" key="1">
    <source>
        <dbReference type="Pfam" id="PF13840"/>
    </source>
</evidence>
<sequence length="134" mass="14199">MDTFTLTLMPEALAVCRLPANAAVPDWAWRGPFQSVTRTGDELSIVCGHDAAPANGSRPGLRVDGPWRVFKLHGPFAFDVTGVVSTLTAPLAEAGVGVFVLSTYDTDWILVKEEQAPKAAGVLREAGHDVRAGA</sequence>
<accession>K9GTT7</accession>
<evidence type="ECO:0000313" key="3">
    <source>
        <dbReference type="EMBL" id="EKV28134.1"/>
    </source>
</evidence>
<gene>
    <name evidence="3" type="ORF">C882_1135</name>
</gene>